<organism evidence="4 5">
    <name type="scientific">Ideonella azotifigens</name>
    <dbReference type="NCBI Taxonomy" id="513160"/>
    <lineage>
        <taxon>Bacteria</taxon>
        <taxon>Pseudomonadati</taxon>
        <taxon>Pseudomonadota</taxon>
        <taxon>Betaproteobacteria</taxon>
        <taxon>Burkholderiales</taxon>
        <taxon>Sphaerotilaceae</taxon>
        <taxon>Ideonella</taxon>
    </lineage>
</organism>
<dbReference type="Proteomes" id="UP001500279">
    <property type="component" value="Unassembled WGS sequence"/>
</dbReference>
<sequence length="445" mass="48133">MQLSTEGVLALAPDDASAKAARGLVLPAKWPLLGANEAAAWGECQGSGSKPYQTQVDLGGPAFRCSCPSRKFPCKHGLALLLLRAQDASRFTATEPPAWVAEWLASRGEKAQKKEERQQDKAATAAPADPQAAARREDQRWQRITAAGQELQRWLADQLAAGLGALNDERLRGWQTMAARMVDAQAPGLGLGVREAAAGVRDGADWPERTLQRFGLLQLLCEALQRRETLPEPVQADLRSALGWPQDKAEVLAQGEAVADRWTVLGMVMAEREDKLSERRVWLHGQQSGRRAWLLDHAFGGRGFEQAWLGGCSVQATLRFFPGASRLRALSAEAPTAAAAPVWPQVTLADEWRRIAQRISACPWVGLQPLVLPGAVLLRQGEQWLAVADGRALPLQLGAADAWLLLAASGGRPLQLMGEWDGHLLAPLTAWTEGAAAPCWQRGAT</sequence>
<protein>
    <submittedName>
        <fullName evidence="4">SWIM zinc finger family protein</fullName>
    </submittedName>
</protein>
<keyword evidence="5" id="KW-1185">Reference proteome</keyword>
<keyword evidence="1" id="KW-0862">Zinc</keyword>
<evidence type="ECO:0000256" key="1">
    <source>
        <dbReference type="PROSITE-ProRule" id="PRU00325"/>
    </source>
</evidence>
<reference evidence="4 5" key="1">
    <citation type="journal article" date="2019" name="Int. J. Syst. Evol. Microbiol.">
        <title>The Global Catalogue of Microorganisms (GCM) 10K type strain sequencing project: providing services to taxonomists for standard genome sequencing and annotation.</title>
        <authorList>
            <consortium name="The Broad Institute Genomics Platform"/>
            <consortium name="The Broad Institute Genome Sequencing Center for Infectious Disease"/>
            <person name="Wu L."/>
            <person name="Ma J."/>
        </authorList>
    </citation>
    <scope>NUCLEOTIDE SEQUENCE [LARGE SCALE GENOMIC DNA]</scope>
    <source>
        <strain evidence="4 5">JCM 15503</strain>
    </source>
</reference>
<feature type="domain" description="SWIM-type" evidence="3">
    <location>
        <begin position="52"/>
        <end position="85"/>
    </location>
</feature>
<name>A0ABN1JQB2_9BURK</name>
<accession>A0ABN1JQB2</accession>
<comment type="caution">
    <text evidence="4">The sequence shown here is derived from an EMBL/GenBank/DDBJ whole genome shotgun (WGS) entry which is preliminary data.</text>
</comment>
<dbReference type="Pfam" id="PF04434">
    <property type="entry name" value="SWIM"/>
    <property type="match status" value="1"/>
</dbReference>
<evidence type="ECO:0000256" key="2">
    <source>
        <dbReference type="SAM" id="MobiDB-lite"/>
    </source>
</evidence>
<feature type="compositionally biased region" description="Low complexity" evidence="2">
    <location>
        <begin position="121"/>
        <end position="133"/>
    </location>
</feature>
<evidence type="ECO:0000313" key="5">
    <source>
        <dbReference type="Proteomes" id="UP001500279"/>
    </source>
</evidence>
<dbReference type="EMBL" id="BAAAEW010000004">
    <property type="protein sequence ID" value="GAA0744562.1"/>
    <property type="molecule type" value="Genomic_DNA"/>
</dbReference>
<keyword evidence="1" id="KW-0479">Metal-binding</keyword>
<proteinExistence type="predicted"/>
<dbReference type="RefSeq" id="WP_231010576.1">
    <property type="nucleotide sequence ID" value="NZ_BAAAEW010000004.1"/>
</dbReference>
<feature type="compositionally biased region" description="Basic and acidic residues" evidence="2">
    <location>
        <begin position="110"/>
        <end position="120"/>
    </location>
</feature>
<feature type="region of interest" description="Disordered" evidence="2">
    <location>
        <begin position="110"/>
        <end position="139"/>
    </location>
</feature>
<evidence type="ECO:0000313" key="4">
    <source>
        <dbReference type="EMBL" id="GAA0744562.1"/>
    </source>
</evidence>
<evidence type="ECO:0000259" key="3">
    <source>
        <dbReference type="PROSITE" id="PS50966"/>
    </source>
</evidence>
<dbReference type="PROSITE" id="PS50966">
    <property type="entry name" value="ZF_SWIM"/>
    <property type="match status" value="1"/>
</dbReference>
<gene>
    <name evidence="4" type="ORF">GCM10009107_10190</name>
</gene>
<keyword evidence="1" id="KW-0863">Zinc-finger</keyword>
<dbReference type="InterPro" id="IPR007527">
    <property type="entry name" value="Znf_SWIM"/>
</dbReference>